<keyword evidence="9" id="KW-1185">Reference proteome</keyword>
<dbReference type="InterPro" id="IPR029039">
    <property type="entry name" value="Flavoprotein-like_sf"/>
</dbReference>
<comment type="caution">
    <text evidence="8">The sequence shown here is derived from an EMBL/GenBank/DDBJ whole genome shotgun (WGS) entry which is preliminary data.</text>
</comment>
<keyword evidence="1 6" id="KW-0285">Flavoprotein</keyword>
<feature type="binding site" evidence="6">
    <location>
        <position position="10"/>
    </location>
    <ligand>
        <name>FMN</name>
        <dbReference type="ChEBI" id="CHEBI:58210"/>
    </ligand>
</feature>
<accession>A0A3D8MAQ3</accession>
<dbReference type="EC" id="1.6.5.-" evidence="6"/>
<keyword evidence="3 6" id="KW-0560">Oxidoreductase</keyword>
<sequence>MSNILVIYSSINGASGHSSQLAKDYVASLSGRSGVSVVERNLSSGELGHLSAEEMAAWMTPANTRTEEQEVLASQSDLLIEEVKAADEIVLAVPMYNFGIPSVLKAWFDRIARAGVTFRYTESGPVGLLEGKRVTIFATRGGMYQGTELDTQSQYLKHFLGFIGLTDVRFVYAEGLNMGEKSAEAALIQAKQKIVELIA</sequence>
<comment type="catalytic activity">
    <reaction evidence="6">
        <text>2 a quinone + NADH + H(+) = 2 a 1,4-benzosemiquinone + NAD(+)</text>
        <dbReference type="Rhea" id="RHEA:65952"/>
        <dbReference type="ChEBI" id="CHEBI:15378"/>
        <dbReference type="ChEBI" id="CHEBI:57540"/>
        <dbReference type="ChEBI" id="CHEBI:57945"/>
        <dbReference type="ChEBI" id="CHEBI:132124"/>
        <dbReference type="ChEBI" id="CHEBI:134225"/>
    </reaction>
</comment>
<feature type="binding site" evidence="6">
    <location>
        <begin position="139"/>
        <end position="142"/>
    </location>
    <ligand>
        <name>FMN</name>
        <dbReference type="ChEBI" id="CHEBI:58210"/>
    </ligand>
</feature>
<evidence type="ECO:0000259" key="7">
    <source>
        <dbReference type="Pfam" id="PF02525"/>
    </source>
</evidence>
<protein>
    <recommendedName>
        <fullName evidence="6">FMN dependent NADH:quinone oxidoreductase</fullName>
        <ecNumber evidence="6">1.6.5.-</ecNumber>
    </recommendedName>
    <alternativeName>
        <fullName evidence="6">Azo-dye reductase</fullName>
    </alternativeName>
    <alternativeName>
        <fullName evidence="6">FMN-dependent NADH-azo compound oxidoreductase</fullName>
    </alternativeName>
    <alternativeName>
        <fullName evidence="6">FMN-dependent NADH-azoreductase</fullName>
        <ecNumber evidence="6">1.7.1.17</ecNumber>
    </alternativeName>
</protein>
<dbReference type="OrthoDB" id="9787136at2"/>
<reference evidence="9" key="1">
    <citation type="submission" date="2018-08" db="EMBL/GenBank/DDBJ databases">
        <authorList>
            <person name="Zhang J."/>
            <person name="Du Z.-J."/>
        </authorList>
    </citation>
    <scope>NUCLEOTIDE SEQUENCE [LARGE SCALE GENOMIC DNA]</scope>
    <source>
        <strain evidence="9">KCTC 52655</strain>
    </source>
</reference>
<comment type="similarity">
    <text evidence="6">Belongs to the azoreductase type 1 family.</text>
</comment>
<dbReference type="GO" id="GO:0016652">
    <property type="term" value="F:oxidoreductase activity, acting on NAD(P)H as acceptor"/>
    <property type="evidence" value="ECO:0007669"/>
    <property type="project" value="UniProtKB-UniRule"/>
</dbReference>
<evidence type="ECO:0000256" key="5">
    <source>
        <dbReference type="ARBA" id="ARBA00048542"/>
    </source>
</evidence>
<evidence type="ECO:0000256" key="1">
    <source>
        <dbReference type="ARBA" id="ARBA00022630"/>
    </source>
</evidence>
<gene>
    <name evidence="6" type="primary">azoR</name>
    <name evidence="8" type="ORF">DXV75_04765</name>
</gene>
<comment type="cofactor">
    <cofactor evidence="6">
        <name>FMN</name>
        <dbReference type="ChEBI" id="CHEBI:58210"/>
    </cofactor>
    <text evidence="6">Binds 1 FMN per subunit.</text>
</comment>
<evidence type="ECO:0000313" key="9">
    <source>
        <dbReference type="Proteomes" id="UP000256561"/>
    </source>
</evidence>
<evidence type="ECO:0000313" key="8">
    <source>
        <dbReference type="EMBL" id="RDV27352.1"/>
    </source>
</evidence>
<evidence type="ECO:0000256" key="2">
    <source>
        <dbReference type="ARBA" id="ARBA00022643"/>
    </source>
</evidence>
<dbReference type="InterPro" id="IPR050104">
    <property type="entry name" value="FMN-dep_NADH:Q_OxRdtase_AzoR1"/>
</dbReference>
<dbReference type="Proteomes" id="UP000256561">
    <property type="component" value="Unassembled WGS sequence"/>
</dbReference>
<feature type="binding site" evidence="6">
    <location>
        <begin position="95"/>
        <end position="98"/>
    </location>
    <ligand>
        <name>FMN</name>
        <dbReference type="ChEBI" id="CHEBI:58210"/>
    </ligand>
</feature>
<feature type="domain" description="Flavodoxin-like fold" evidence="7">
    <location>
        <begin position="3"/>
        <end position="196"/>
    </location>
</feature>
<dbReference type="GO" id="GO:0010181">
    <property type="term" value="F:FMN binding"/>
    <property type="evidence" value="ECO:0007669"/>
    <property type="project" value="UniProtKB-UniRule"/>
</dbReference>
<dbReference type="RefSeq" id="WP_115592255.1">
    <property type="nucleotide sequence ID" value="NZ_QRHA01000003.1"/>
</dbReference>
<dbReference type="Gene3D" id="3.40.50.360">
    <property type="match status" value="1"/>
</dbReference>
<dbReference type="EMBL" id="QRHA01000003">
    <property type="protein sequence ID" value="RDV27352.1"/>
    <property type="molecule type" value="Genomic_DNA"/>
</dbReference>
<dbReference type="Pfam" id="PF02525">
    <property type="entry name" value="Flavodoxin_2"/>
    <property type="match status" value="1"/>
</dbReference>
<dbReference type="SUPFAM" id="SSF52218">
    <property type="entry name" value="Flavoproteins"/>
    <property type="match status" value="1"/>
</dbReference>
<evidence type="ECO:0000256" key="6">
    <source>
        <dbReference type="HAMAP-Rule" id="MF_01216"/>
    </source>
</evidence>
<proteinExistence type="inferred from homology"/>
<dbReference type="GO" id="GO:0016655">
    <property type="term" value="F:oxidoreductase activity, acting on NAD(P)H, quinone or similar compound as acceptor"/>
    <property type="evidence" value="ECO:0007669"/>
    <property type="project" value="InterPro"/>
</dbReference>
<dbReference type="GO" id="GO:0009055">
    <property type="term" value="F:electron transfer activity"/>
    <property type="evidence" value="ECO:0007669"/>
    <property type="project" value="UniProtKB-UniRule"/>
</dbReference>
<evidence type="ECO:0000256" key="3">
    <source>
        <dbReference type="ARBA" id="ARBA00023002"/>
    </source>
</evidence>
<dbReference type="InterPro" id="IPR003680">
    <property type="entry name" value="Flavodoxin_fold"/>
</dbReference>
<keyword evidence="2 6" id="KW-0288">FMN</keyword>
<comment type="subunit">
    <text evidence="6">Homodimer.</text>
</comment>
<dbReference type="AlphaFoldDB" id="A0A3D8MAQ3"/>
<dbReference type="PANTHER" id="PTHR43741:SF2">
    <property type="entry name" value="FMN-DEPENDENT NADH:QUINONE OXIDOREDUCTASE"/>
    <property type="match status" value="1"/>
</dbReference>
<comment type="function">
    <text evidence="6">Quinone reductase that provides resistance to thiol-specific stress caused by electrophilic quinones.</text>
</comment>
<comment type="catalytic activity">
    <reaction evidence="5">
        <text>N,N-dimethyl-1,4-phenylenediamine + anthranilate + 2 NAD(+) = 2-(4-dimethylaminophenyl)diazenylbenzoate + 2 NADH + 2 H(+)</text>
        <dbReference type="Rhea" id="RHEA:55872"/>
        <dbReference type="ChEBI" id="CHEBI:15378"/>
        <dbReference type="ChEBI" id="CHEBI:15783"/>
        <dbReference type="ChEBI" id="CHEBI:16567"/>
        <dbReference type="ChEBI" id="CHEBI:57540"/>
        <dbReference type="ChEBI" id="CHEBI:57945"/>
        <dbReference type="ChEBI" id="CHEBI:71579"/>
        <dbReference type="EC" id="1.7.1.17"/>
    </reaction>
    <physiologicalReaction direction="right-to-left" evidence="5">
        <dbReference type="Rhea" id="RHEA:55874"/>
    </physiologicalReaction>
</comment>
<organism evidence="8 9">
    <name type="scientific">Alteromonas aestuariivivens</name>
    <dbReference type="NCBI Taxonomy" id="1938339"/>
    <lineage>
        <taxon>Bacteria</taxon>
        <taxon>Pseudomonadati</taxon>
        <taxon>Pseudomonadota</taxon>
        <taxon>Gammaproteobacteria</taxon>
        <taxon>Alteromonadales</taxon>
        <taxon>Alteromonadaceae</taxon>
        <taxon>Alteromonas/Salinimonas group</taxon>
        <taxon>Alteromonas</taxon>
    </lineage>
</organism>
<keyword evidence="4 6" id="KW-0520">NAD</keyword>
<comment type="caution">
    <text evidence="6">Lacks conserved residue(s) required for the propagation of feature annotation.</text>
</comment>
<dbReference type="PANTHER" id="PTHR43741">
    <property type="entry name" value="FMN-DEPENDENT NADH-AZOREDUCTASE 1"/>
    <property type="match status" value="1"/>
</dbReference>
<evidence type="ECO:0000256" key="4">
    <source>
        <dbReference type="ARBA" id="ARBA00023027"/>
    </source>
</evidence>
<dbReference type="EC" id="1.7.1.17" evidence="6"/>
<name>A0A3D8MAQ3_9ALTE</name>
<comment type="function">
    <text evidence="6">Also exhibits azoreductase activity. Catalyzes the reductive cleavage of the azo bond in aromatic azo compounds to the corresponding amines.</text>
</comment>
<dbReference type="HAMAP" id="MF_01216">
    <property type="entry name" value="Azoreductase_type1"/>
    <property type="match status" value="1"/>
</dbReference>
<dbReference type="InterPro" id="IPR023048">
    <property type="entry name" value="NADH:quinone_OxRdtase_FMN_depd"/>
</dbReference>